<feature type="domain" description="PTS EIIB type-3" evidence="8">
    <location>
        <begin position="9"/>
        <end position="111"/>
    </location>
</feature>
<keyword evidence="4" id="KW-0808">Transferase</keyword>
<keyword evidence="1" id="KW-0813">Transport</keyword>
<protein>
    <submittedName>
        <fullName evidence="9">Putative PTS system sugar-specific enzyme IIB component</fullName>
    </submittedName>
</protein>
<dbReference type="InterPro" id="IPR036095">
    <property type="entry name" value="PTS_EIIB-like_sf"/>
</dbReference>
<dbReference type="EMBL" id="CDMW01000001">
    <property type="protein sequence ID" value="CEL89522.1"/>
    <property type="molecule type" value="Genomic_DNA"/>
</dbReference>
<evidence type="ECO:0000259" key="8">
    <source>
        <dbReference type="PROSITE" id="PS51100"/>
    </source>
</evidence>
<evidence type="ECO:0000256" key="1">
    <source>
        <dbReference type="ARBA" id="ARBA00022448"/>
    </source>
</evidence>
<dbReference type="PANTHER" id="PTHR34581">
    <property type="entry name" value="PTS SYSTEM N,N'-DIACETYLCHITOBIOSE-SPECIFIC EIIB COMPONENT"/>
    <property type="match status" value="1"/>
</dbReference>
<reference evidence="9 10" key="1">
    <citation type="submission" date="2015-01" db="EMBL/GenBank/DDBJ databases">
        <authorList>
            <person name="Pelicic Vladimir"/>
        </authorList>
    </citation>
    <scope>NUCLEOTIDE SEQUENCE [LARGE SCALE GENOMIC DNA]</scope>
    <source>
        <strain evidence="9 10">2908</strain>
    </source>
</reference>
<dbReference type="SUPFAM" id="SSF52794">
    <property type="entry name" value="PTS system IIB component-like"/>
    <property type="match status" value="1"/>
</dbReference>
<dbReference type="GO" id="GO:0009401">
    <property type="term" value="P:phosphoenolpyruvate-dependent sugar phosphotransferase system"/>
    <property type="evidence" value="ECO:0007669"/>
    <property type="project" value="UniProtKB-KW"/>
</dbReference>
<dbReference type="GO" id="GO:0008982">
    <property type="term" value="F:protein-N(PI)-phosphohistidine-sugar phosphotransferase activity"/>
    <property type="evidence" value="ECO:0007669"/>
    <property type="project" value="InterPro"/>
</dbReference>
<gene>
    <name evidence="9" type="ORF">SSV_0200</name>
</gene>
<keyword evidence="6" id="KW-0418">Kinase</keyword>
<dbReference type="GO" id="GO:0016301">
    <property type="term" value="F:kinase activity"/>
    <property type="evidence" value="ECO:0007669"/>
    <property type="project" value="UniProtKB-KW"/>
</dbReference>
<organism evidence="9 10">
    <name type="scientific">Streptococcus sanguinis</name>
    <dbReference type="NCBI Taxonomy" id="1305"/>
    <lineage>
        <taxon>Bacteria</taxon>
        <taxon>Bacillati</taxon>
        <taxon>Bacillota</taxon>
        <taxon>Bacilli</taxon>
        <taxon>Lactobacillales</taxon>
        <taxon>Streptococcaceae</taxon>
        <taxon>Streptococcus</taxon>
    </lineage>
</organism>
<evidence type="ECO:0000313" key="9">
    <source>
        <dbReference type="EMBL" id="CEL89522.1"/>
    </source>
</evidence>
<dbReference type="AlphaFoldDB" id="A0A0B7GN64"/>
<evidence type="ECO:0000256" key="4">
    <source>
        <dbReference type="ARBA" id="ARBA00022679"/>
    </source>
</evidence>
<sequence>MNHQEDEKMVKIGLFCAAGFSTGMLVNNMKIAAAEKGLEAEIEAYSQAKLADYAADLDVALLGPQVAYTLDKSTAICDSCHTPIAVIPMADYGMLDGKKVLNLALSLLDKH</sequence>
<evidence type="ECO:0000256" key="3">
    <source>
        <dbReference type="ARBA" id="ARBA00022597"/>
    </source>
</evidence>
<dbReference type="PANTHER" id="PTHR34581:SF2">
    <property type="entry name" value="PTS SYSTEM N,N'-DIACETYLCHITOBIOSE-SPECIFIC EIIB COMPONENT"/>
    <property type="match status" value="1"/>
</dbReference>
<dbReference type="InterPro" id="IPR003501">
    <property type="entry name" value="PTS_EIIB_2/3"/>
</dbReference>
<keyword evidence="5" id="KW-0598">Phosphotransferase system</keyword>
<dbReference type="PROSITE" id="PS51100">
    <property type="entry name" value="PTS_EIIB_TYPE_3"/>
    <property type="match status" value="1"/>
</dbReference>
<dbReference type="Pfam" id="PF02302">
    <property type="entry name" value="PTS_IIB"/>
    <property type="match status" value="1"/>
</dbReference>
<evidence type="ECO:0000313" key="10">
    <source>
        <dbReference type="Proteomes" id="UP000183504"/>
    </source>
</evidence>
<dbReference type="CDD" id="cd05564">
    <property type="entry name" value="PTS_IIB_chitobiose_lichenan"/>
    <property type="match status" value="1"/>
</dbReference>
<evidence type="ECO:0000256" key="2">
    <source>
        <dbReference type="ARBA" id="ARBA00022553"/>
    </source>
</evidence>
<dbReference type="Proteomes" id="UP000183504">
    <property type="component" value="Unassembled WGS sequence"/>
</dbReference>
<keyword evidence="3" id="KW-0762">Sugar transport</keyword>
<dbReference type="InterPro" id="IPR051819">
    <property type="entry name" value="PTS_sugar-specific_EIIB"/>
</dbReference>
<feature type="modified residue" description="Phosphocysteine; by EIIA" evidence="7">
    <location>
        <position position="16"/>
    </location>
</feature>
<keyword evidence="2" id="KW-0597">Phosphoprotein</keyword>
<accession>A0A0B7GN64</accession>
<dbReference type="Gene3D" id="3.40.50.2300">
    <property type="match status" value="1"/>
</dbReference>
<name>A0A0B7GN64_STRSA</name>
<proteinExistence type="predicted"/>
<evidence type="ECO:0000256" key="5">
    <source>
        <dbReference type="ARBA" id="ARBA00022683"/>
    </source>
</evidence>
<evidence type="ECO:0000256" key="6">
    <source>
        <dbReference type="ARBA" id="ARBA00022777"/>
    </source>
</evidence>
<evidence type="ECO:0000256" key="7">
    <source>
        <dbReference type="PROSITE-ProRule" id="PRU00423"/>
    </source>
</evidence>
<dbReference type="InterPro" id="IPR013012">
    <property type="entry name" value="PTS_EIIB_3"/>
</dbReference>